<dbReference type="Proteomes" id="UP000814128">
    <property type="component" value="Unassembled WGS sequence"/>
</dbReference>
<sequence length="159" mass="15443">MRFFAIVLALATSASASIMVKRAYPSCANPCLVNPNLGGCSSASDLTCVCNSNVFISSTSQCFNQHCSGADLDQANQTAQQACLAAGVTLTSAPSGASSTPVPSATSPAPSASASSLPTSASVSSAPDASNTATSGAGRAHSANLLVGGAVVLGAVFAL</sequence>
<name>A0ACB8QMM5_9AGAM</name>
<reference evidence="1" key="1">
    <citation type="submission" date="2021-02" db="EMBL/GenBank/DDBJ databases">
        <authorList>
            <consortium name="DOE Joint Genome Institute"/>
            <person name="Ahrendt S."/>
            <person name="Looney B.P."/>
            <person name="Miyauchi S."/>
            <person name="Morin E."/>
            <person name="Drula E."/>
            <person name="Courty P.E."/>
            <person name="Chicoki N."/>
            <person name="Fauchery L."/>
            <person name="Kohler A."/>
            <person name="Kuo A."/>
            <person name="Labutti K."/>
            <person name="Pangilinan J."/>
            <person name="Lipzen A."/>
            <person name="Riley R."/>
            <person name="Andreopoulos W."/>
            <person name="He G."/>
            <person name="Johnson J."/>
            <person name="Barry K.W."/>
            <person name="Grigoriev I.V."/>
            <person name="Nagy L."/>
            <person name="Hibbett D."/>
            <person name="Henrissat B."/>
            <person name="Matheny P.B."/>
            <person name="Labbe J."/>
            <person name="Martin F."/>
        </authorList>
    </citation>
    <scope>NUCLEOTIDE SEQUENCE</scope>
    <source>
        <strain evidence="1">EC-137</strain>
    </source>
</reference>
<dbReference type="EMBL" id="MU273530">
    <property type="protein sequence ID" value="KAI0033014.1"/>
    <property type="molecule type" value="Genomic_DNA"/>
</dbReference>
<protein>
    <submittedName>
        <fullName evidence="1">Uncharacterized protein</fullName>
    </submittedName>
</protein>
<organism evidence="1 2">
    <name type="scientific">Vararia minispora EC-137</name>
    <dbReference type="NCBI Taxonomy" id="1314806"/>
    <lineage>
        <taxon>Eukaryota</taxon>
        <taxon>Fungi</taxon>
        <taxon>Dikarya</taxon>
        <taxon>Basidiomycota</taxon>
        <taxon>Agaricomycotina</taxon>
        <taxon>Agaricomycetes</taxon>
        <taxon>Russulales</taxon>
        <taxon>Lachnocladiaceae</taxon>
        <taxon>Vararia</taxon>
    </lineage>
</organism>
<evidence type="ECO:0000313" key="1">
    <source>
        <dbReference type="EMBL" id="KAI0033014.1"/>
    </source>
</evidence>
<evidence type="ECO:0000313" key="2">
    <source>
        <dbReference type="Proteomes" id="UP000814128"/>
    </source>
</evidence>
<proteinExistence type="predicted"/>
<gene>
    <name evidence="1" type="ORF">K488DRAFT_85311</name>
</gene>
<comment type="caution">
    <text evidence="1">The sequence shown here is derived from an EMBL/GenBank/DDBJ whole genome shotgun (WGS) entry which is preliminary data.</text>
</comment>
<reference evidence="1" key="2">
    <citation type="journal article" date="2022" name="New Phytol.">
        <title>Evolutionary transition to the ectomycorrhizal habit in the genomes of a hyperdiverse lineage of mushroom-forming fungi.</title>
        <authorList>
            <person name="Looney B."/>
            <person name="Miyauchi S."/>
            <person name="Morin E."/>
            <person name="Drula E."/>
            <person name="Courty P.E."/>
            <person name="Kohler A."/>
            <person name="Kuo A."/>
            <person name="LaButti K."/>
            <person name="Pangilinan J."/>
            <person name="Lipzen A."/>
            <person name="Riley R."/>
            <person name="Andreopoulos W."/>
            <person name="He G."/>
            <person name="Johnson J."/>
            <person name="Nolan M."/>
            <person name="Tritt A."/>
            <person name="Barry K.W."/>
            <person name="Grigoriev I.V."/>
            <person name="Nagy L.G."/>
            <person name="Hibbett D."/>
            <person name="Henrissat B."/>
            <person name="Matheny P.B."/>
            <person name="Labbe J."/>
            <person name="Martin F.M."/>
        </authorList>
    </citation>
    <scope>NUCLEOTIDE SEQUENCE</scope>
    <source>
        <strain evidence="1">EC-137</strain>
    </source>
</reference>
<accession>A0ACB8QMM5</accession>
<keyword evidence="2" id="KW-1185">Reference proteome</keyword>